<dbReference type="Proteomes" id="UP000807025">
    <property type="component" value="Unassembled WGS sequence"/>
</dbReference>
<gene>
    <name evidence="1" type="ORF">BDN71DRAFT_82461</name>
</gene>
<evidence type="ECO:0000313" key="1">
    <source>
        <dbReference type="EMBL" id="KAF9491367.1"/>
    </source>
</evidence>
<protein>
    <submittedName>
        <fullName evidence="1">Uncharacterized protein</fullName>
    </submittedName>
</protein>
<dbReference type="OrthoDB" id="2748942at2759"/>
<comment type="caution">
    <text evidence="1">The sequence shown here is derived from an EMBL/GenBank/DDBJ whole genome shotgun (WGS) entry which is preliminary data.</text>
</comment>
<accession>A0A9P5ZN51</accession>
<reference evidence="1" key="1">
    <citation type="submission" date="2020-11" db="EMBL/GenBank/DDBJ databases">
        <authorList>
            <consortium name="DOE Joint Genome Institute"/>
            <person name="Ahrendt S."/>
            <person name="Riley R."/>
            <person name="Andreopoulos W."/>
            <person name="Labutti K."/>
            <person name="Pangilinan J."/>
            <person name="Ruiz-Duenas F.J."/>
            <person name="Barrasa J.M."/>
            <person name="Sanchez-Garcia M."/>
            <person name="Camarero S."/>
            <person name="Miyauchi S."/>
            <person name="Serrano A."/>
            <person name="Linde D."/>
            <person name="Babiker R."/>
            <person name="Drula E."/>
            <person name="Ayuso-Fernandez I."/>
            <person name="Pacheco R."/>
            <person name="Padilla G."/>
            <person name="Ferreira P."/>
            <person name="Barriuso J."/>
            <person name="Kellner H."/>
            <person name="Castanera R."/>
            <person name="Alfaro M."/>
            <person name="Ramirez L."/>
            <person name="Pisabarro A.G."/>
            <person name="Kuo A."/>
            <person name="Tritt A."/>
            <person name="Lipzen A."/>
            <person name="He G."/>
            <person name="Yan M."/>
            <person name="Ng V."/>
            <person name="Cullen D."/>
            <person name="Martin F."/>
            <person name="Rosso M.-N."/>
            <person name="Henrissat B."/>
            <person name="Hibbett D."/>
            <person name="Martinez A.T."/>
            <person name="Grigoriev I.V."/>
        </authorList>
    </citation>
    <scope>NUCLEOTIDE SEQUENCE</scope>
    <source>
        <strain evidence="1">ATCC 90797</strain>
    </source>
</reference>
<organism evidence="1 2">
    <name type="scientific">Pleurotus eryngii</name>
    <name type="common">Boletus of the steppes</name>
    <dbReference type="NCBI Taxonomy" id="5323"/>
    <lineage>
        <taxon>Eukaryota</taxon>
        <taxon>Fungi</taxon>
        <taxon>Dikarya</taxon>
        <taxon>Basidiomycota</taxon>
        <taxon>Agaricomycotina</taxon>
        <taxon>Agaricomycetes</taxon>
        <taxon>Agaricomycetidae</taxon>
        <taxon>Agaricales</taxon>
        <taxon>Pleurotineae</taxon>
        <taxon>Pleurotaceae</taxon>
        <taxon>Pleurotus</taxon>
    </lineage>
</organism>
<dbReference type="AlphaFoldDB" id="A0A9P5ZN51"/>
<sequence length="154" mass="17685">MCVHRRGKLDELLATVPTSEEHTTSSNHPTFIANLGIYPQGWGQNLEADSWSTYKPNGERGKDKATALRFTAPLSAMCYLRQVRNIYKRCNHGVTQPDDEIKCNLVNCKFSPHHPPECQGQQCIRTCWQYRQFPQQYSPHIDKFCPACEARSTR</sequence>
<proteinExistence type="predicted"/>
<dbReference type="EMBL" id="MU154621">
    <property type="protein sequence ID" value="KAF9491367.1"/>
    <property type="molecule type" value="Genomic_DNA"/>
</dbReference>
<evidence type="ECO:0000313" key="2">
    <source>
        <dbReference type="Proteomes" id="UP000807025"/>
    </source>
</evidence>
<name>A0A9P5ZN51_PLEER</name>
<keyword evidence="2" id="KW-1185">Reference proteome</keyword>